<gene>
    <name evidence="8 9" type="primary">LOC140003714</name>
</gene>
<evidence type="ECO:0000256" key="4">
    <source>
        <dbReference type="SAM" id="MobiDB-lite"/>
    </source>
</evidence>
<comment type="subcellular location">
    <subcellularLocation>
        <location evidence="1">Nucleus</location>
    </subcellularLocation>
</comment>
<dbReference type="Pfam" id="PF04824">
    <property type="entry name" value="Rad21_Rec8"/>
    <property type="match status" value="1"/>
</dbReference>
<feature type="domain" description="Rad21/Rec8-like protein C-terminal eukaryotic" evidence="5">
    <location>
        <begin position="615"/>
        <end position="664"/>
    </location>
</feature>
<name>A0ABM4WIM0_COFAR</name>
<proteinExistence type="inferred from homology"/>
<feature type="compositionally biased region" description="Basic and acidic residues" evidence="4">
    <location>
        <begin position="150"/>
        <end position="166"/>
    </location>
</feature>
<dbReference type="Pfam" id="PF04825">
    <property type="entry name" value="Rad21_Rec8_N"/>
    <property type="match status" value="1"/>
</dbReference>
<evidence type="ECO:0000259" key="5">
    <source>
        <dbReference type="Pfam" id="PF04824"/>
    </source>
</evidence>
<feature type="domain" description="Rad21/Rec8-like protein N-terminal" evidence="6">
    <location>
        <begin position="1"/>
        <end position="104"/>
    </location>
</feature>
<dbReference type="RefSeq" id="XP_071931635.1">
    <property type="nucleotide sequence ID" value="XM_072075534.1"/>
</dbReference>
<feature type="region of interest" description="Disordered" evidence="4">
    <location>
        <begin position="415"/>
        <end position="434"/>
    </location>
</feature>
<dbReference type="InterPro" id="IPR036390">
    <property type="entry name" value="WH_DNA-bd_sf"/>
</dbReference>
<evidence type="ECO:0000313" key="8">
    <source>
        <dbReference type="RefSeq" id="XP_071931635.1"/>
    </source>
</evidence>
<dbReference type="Gene3D" id="1.10.10.580">
    <property type="entry name" value="Structural maintenance of chromosome 1. Chain E"/>
    <property type="match status" value="1"/>
</dbReference>
<evidence type="ECO:0000313" key="9">
    <source>
        <dbReference type="RefSeq" id="XP_071931636.1"/>
    </source>
</evidence>
<dbReference type="RefSeq" id="XP_071931636.1">
    <property type="nucleotide sequence ID" value="XM_072075535.1"/>
</dbReference>
<comment type="similarity">
    <text evidence="2">Belongs to the rad21 family.</text>
</comment>
<keyword evidence="3" id="KW-0539">Nucleus</keyword>
<dbReference type="InterPro" id="IPR039781">
    <property type="entry name" value="Rad21/Rec8-like"/>
</dbReference>
<dbReference type="PANTHER" id="PTHR12585">
    <property type="entry name" value="SCC1 / RAD21 FAMILY MEMBER"/>
    <property type="match status" value="1"/>
</dbReference>
<feature type="region of interest" description="Disordered" evidence="4">
    <location>
        <begin position="555"/>
        <end position="578"/>
    </location>
</feature>
<dbReference type="InterPro" id="IPR006910">
    <property type="entry name" value="Rad21_Rec8_N"/>
</dbReference>
<evidence type="ECO:0000259" key="6">
    <source>
        <dbReference type="Pfam" id="PF04825"/>
    </source>
</evidence>
<dbReference type="CDD" id="cd21793">
    <property type="entry name" value="Rad21_Rec8_M_AtSYN1-like"/>
    <property type="match status" value="1"/>
</dbReference>
<dbReference type="GeneID" id="140003714"/>
<evidence type="ECO:0000313" key="7">
    <source>
        <dbReference type="Proteomes" id="UP001652660"/>
    </source>
</evidence>
<feature type="region of interest" description="Disordered" evidence="4">
    <location>
        <begin position="127"/>
        <end position="220"/>
    </location>
</feature>
<reference evidence="8 9" key="1">
    <citation type="submission" date="2025-05" db="UniProtKB">
        <authorList>
            <consortium name="RefSeq"/>
        </authorList>
    </citation>
    <scope>IDENTIFICATION</scope>
    <source>
        <tissue evidence="8 9">Leaves</tissue>
    </source>
</reference>
<dbReference type="SUPFAM" id="SSF46785">
    <property type="entry name" value="Winged helix' DNA-binding domain"/>
    <property type="match status" value="1"/>
</dbReference>
<evidence type="ECO:0000256" key="1">
    <source>
        <dbReference type="ARBA" id="ARBA00004123"/>
    </source>
</evidence>
<keyword evidence="7" id="KW-1185">Reference proteome</keyword>
<organism evidence="7 9">
    <name type="scientific">Coffea arabica</name>
    <name type="common">Arabian coffee</name>
    <dbReference type="NCBI Taxonomy" id="13443"/>
    <lineage>
        <taxon>Eukaryota</taxon>
        <taxon>Viridiplantae</taxon>
        <taxon>Streptophyta</taxon>
        <taxon>Embryophyta</taxon>
        <taxon>Tracheophyta</taxon>
        <taxon>Spermatophyta</taxon>
        <taxon>Magnoliopsida</taxon>
        <taxon>eudicotyledons</taxon>
        <taxon>Gunneridae</taxon>
        <taxon>Pentapetalae</taxon>
        <taxon>asterids</taxon>
        <taxon>lamiids</taxon>
        <taxon>Gentianales</taxon>
        <taxon>Rubiaceae</taxon>
        <taxon>Ixoroideae</taxon>
        <taxon>Gardenieae complex</taxon>
        <taxon>Bertiereae - Coffeeae clade</taxon>
        <taxon>Coffeeae</taxon>
        <taxon>Coffea</taxon>
    </lineage>
</organism>
<sequence>MFYSQSFLARKGPLGTVWCAAHLQHKLKKSHYTSTSIKDTVDLILVPQVPIALRMSGHLLLGVVRIYSKQVDYFYQDCNVALVEILKAFSSVNTNINLPEGATQAPYHSITLPETLALDKIDLEGYSDLERSEDDHRGRREEITLEDQEPTGRDPHEPTRFTEDMGRGSPDLEETTVSGLKPMEEDSRPSVPEDITVVIGDPSPGNHGGLNEKPGKDSTTQELPDIEIMRDAVHDFRMEDAPVWPDQGYDVELDRVLEEQIMKRTEASSPVVEEILVSGGPSMPLPQAEEPQSVASEQAHENFNLDIPFGHASPGLAIRSTPPVEQPRAKQRKKRSRDFYDEQTVLTNKSMKKALEDSSDLLRRRRDCPSSNLDMWKSQKRLKKDRVFLEPLITGLSADLVSIYKKEVISSKPHLVGSEEPHLQPRDAQISTPRGDNEMEIENLRNYEGPSGGNEMFNILPSPNRFISSPTMSMASPIRRGESTPATTNFGSEQDRLETTIGTDVQTTPDLAASSGLFSSDMETPATLLGGALGVENTVLSDIPEMLNSAGDLSFLEQDEKTPGGTPRTPESDHLTRKQMGTPEFDKLSARTRAVAQYLRRQSSVATNSEELSGILSLNSILEGKTRKISARMFFETLVLKNYALVDVNQEEPYSDIALKVTSKLIKEKFPS</sequence>
<dbReference type="InterPro" id="IPR023093">
    <property type="entry name" value="ScpA-like_C"/>
</dbReference>
<dbReference type="Proteomes" id="UP001652660">
    <property type="component" value="Chromosome 2c"/>
</dbReference>
<dbReference type="PANTHER" id="PTHR12585:SF55">
    <property type="entry name" value="SISTER CHROMATID COHESION 1 PROTEIN 3"/>
    <property type="match status" value="1"/>
</dbReference>
<dbReference type="InterPro" id="IPR006909">
    <property type="entry name" value="Rad21/Rec8_C_eu"/>
</dbReference>
<feature type="region of interest" description="Disordered" evidence="4">
    <location>
        <begin position="312"/>
        <end position="339"/>
    </location>
</feature>
<accession>A0ABM4WIM0</accession>
<evidence type="ECO:0000256" key="3">
    <source>
        <dbReference type="ARBA" id="ARBA00023242"/>
    </source>
</evidence>
<feature type="compositionally biased region" description="Basic and acidic residues" evidence="4">
    <location>
        <begin position="127"/>
        <end position="143"/>
    </location>
</feature>
<evidence type="ECO:0000256" key="2">
    <source>
        <dbReference type="ARBA" id="ARBA00009870"/>
    </source>
</evidence>
<protein>
    <submittedName>
        <fullName evidence="8 9">Sister chromatid cohesion 1 protein 3-like isoform X1</fullName>
    </submittedName>
</protein>